<evidence type="ECO:0000256" key="1">
    <source>
        <dbReference type="ARBA" id="ARBA00004834"/>
    </source>
</evidence>
<dbReference type="InterPro" id="IPR023296">
    <property type="entry name" value="Glyco_hydro_beta-prop_sf"/>
</dbReference>
<keyword evidence="3 7" id="KW-0378">Hydrolase</keyword>
<proteinExistence type="inferred from homology"/>
<dbReference type="InterPro" id="IPR006710">
    <property type="entry name" value="Glyco_hydro_43"/>
</dbReference>
<comment type="pathway">
    <text evidence="1">Glycan metabolism; L-arabinan degradation.</text>
</comment>
<name>A0A3A8Q7M7_9BACT</name>
<evidence type="ECO:0000256" key="2">
    <source>
        <dbReference type="ARBA" id="ARBA00009865"/>
    </source>
</evidence>
<reference evidence="10" key="1">
    <citation type="submission" date="2018-09" db="EMBL/GenBank/DDBJ databases">
        <authorList>
            <person name="Livingstone P.G."/>
            <person name="Whitworth D.E."/>
        </authorList>
    </citation>
    <scope>NUCLEOTIDE SEQUENCE [LARGE SCALE GENOMIC DNA]</scope>
    <source>
        <strain evidence="10">AB050A</strain>
    </source>
</reference>
<gene>
    <name evidence="9" type="ORF">D7W81_18130</name>
</gene>
<sequence length="365" mass="37952">MGGGSGSGPKSDKEDSPMMSTRRRALGASVAFVACFSIPLSADAAPRPVFAPGGGGFADPTVVSHNDQFYGMSTGSLAPSAQGNIGTGPWTSEGPALTAKPSWATSGVMWAPDLERIGANEWVLYFAAPVAGLDENQRCIGAATGSSPLGPFTPVAGGPLVCPGRANTPSPDDTIPDRPLTNAGVIDPSGFKDSDGTRFLLYKTQQLPSSLRIVRLNAAGTHVASGATSRQLLRSDRIVENPVLVKRAGDYILFASRGPYNKCTYETIWMRANGVGTNAFNTVTQHLLLTDANTGGVCGPGGADITAALDGGQRIFFHGWLCGSGPCPVNFDAQTDEGGRRGMYLGVLGWDSNDNPVVSKFLSPE</sequence>
<evidence type="ECO:0000256" key="8">
    <source>
        <dbReference type="SAM" id="MobiDB-lite"/>
    </source>
</evidence>
<evidence type="ECO:0008006" key="11">
    <source>
        <dbReference type="Google" id="ProtNLM"/>
    </source>
</evidence>
<evidence type="ECO:0000256" key="4">
    <source>
        <dbReference type="ARBA" id="ARBA00023295"/>
    </source>
</evidence>
<evidence type="ECO:0000256" key="6">
    <source>
        <dbReference type="PIRSR" id="PIRSR606710-2"/>
    </source>
</evidence>
<evidence type="ECO:0000313" key="9">
    <source>
        <dbReference type="EMBL" id="RKH64647.1"/>
    </source>
</evidence>
<comment type="caution">
    <text evidence="9">The sequence shown here is derived from an EMBL/GenBank/DDBJ whole genome shotgun (WGS) entry which is preliminary data.</text>
</comment>
<comment type="similarity">
    <text evidence="2 7">Belongs to the glycosyl hydrolase 43 family.</text>
</comment>
<dbReference type="PANTHER" id="PTHR43301">
    <property type="entry name" value="ARABINAN ENDO-1,5-ALPHA-L-ARABINOSIDASE"/>
    <property type="match status" value="1"/>
</dbReference>
<keyword evidence="10" id="KW-1185">Reference proteome</keyword>
<evidence type="ECO:0000313" key="10">
    <source>
        <dbReference type="Proteomes" id="UP000267003"/>
    </source>
</evidence>
<dbReference type="SUPFAM" id="SSF75005">
    <property type="entry name" value="Arabinanase/levansucrase/invertase"/>
    <property type="match status" value="1"/>
</dbReference>
<dbReference type="Pfam" id="PF04616">
    <property type="entry name" value="Glyco_hydro_43"/>
    <property type="match status" value="1"/>
</dbReference>
<dbReference type="Gene3D" id="2.115.10.20">
    <property type="entry name" value="Glycosyl hydrolase domain, family 43"/>
    <property type="match status" value="1"/>
</dbReference>
<dbReference type="EMBL" id="RAWK01000102">
    <property type="protein sequence ID" value="RKH64647.1"/>
    <property type="molecule type" value="Genomic_DNA"/>
</dbReference>
<dbReference type="PANTHER" id="PTHR43301:SF3">
    <property type="entry name" value="ARABINAN ENDO-1,5-ALPHA-L-ARABINOSIDASE A-RELATED"/>
    <property type="match status" value="1"/>
</dbReference>
<evidence type="ECO:0000256" key="5">
    <source>
        <dbReference type="PIRSR" id="PIRSR606710-1"/>
    </source>
</evidence>
<keyword evidence="4 7" id="KW-0326">Glycosidase</keyword>
<dbReference type="GO" id="GO:0005975">
    <property type="term" value="P:carbohydrate metabolic process"/>
    <property type="evidence" value="ECO:0007669"/>
    <property type="project" value="InterPro"/>
</dbReference>
<dbReference type="GO" id="GO:0004553">
    <property type="term" value="F:hydrolase activity, hydrolyzing O-glycosyl compounds"/>
    <property type="evidence" value="ECO:0007669"/>
    <property type="project" value="InterPro"/>
</dbReference>
<feature type="region of interest" description="Disordered" evidence="8">
    <location>
        <begin position="1"/>
        <end position="21"/>
    </location>
</feature>
<evidence type="ECO:0000256" key="7">
    <source>
        <dbReference type="RuleBase" id="RU361187"/>
    </source>
</evidence>
<feature type="site" description="Important for catalytic activity, responsible for pKa modulation of the active site Glu and correct orientation of both the proton donor and substrate" evidence="6">
    <location>
        <position position="187"/>
    </location>
</feature>
<dbReference type="InterPro" id="IPR050727">
    <property type="entry name" value="GH43_arabinanases"/>
</dbReference>
<dbReference type="Proteomes" id="UP000267003">
    <property type="component" value="Unassembled WGS sequence"/>
</dbReference>
<dbReference type="AlphaFoldDB" id="A0A3A8Q7M7"/>
<accession>A0A3A8Q7M7</accession>
<feature type="active site" description="Proton acceptor" evidence="5">
    <location>
        <position position="59"/>
    </location>
</feature>
<protein>
    <recommendedName>
        <fullName evidence="11">Glycosyl hydrolase family 43</fullName>
    </recommendedName>
</protein>
<evidence type="ECO:0000256" key="3">
    <source>
        <dbReference type="ARBA" id="ARBA00022801"/>
    </source>
</evidence>
<organism evidence="9 10">
    <name type="scientific">Corallococcus aberystwythensis</name>
    <dbReference type="NCBI Taxonomy" id="2316722"/>
    <lineage>
        <taxon>Bacteria</taxon>
        <taxon>Pseudomonadati</taxon>
        <taxon>Myxococcota</taxon>
        <taxon>Myxococcia</taxon>
        <taxon>Myxococcales</taxon>
        <taxon>Cystobacterineae</taxon>
        <taxon>Myxococcaceae</taxon>
        <taxon>Corallococcus</taxon>
    </lineage>
</organism>
<feature type="active site" description="Proton donor" evidence="5">
    <location>
        <position position="240"/>
    </location>
</feature>
<dbReference type="CDD" id="cd08999">
    <property type="entry name" value="GH43_ABN-like"/>
    <property type="match status" value="1"/>
</dbReference>